<name>A0AAW0ATH0_9AGAR</name>
<dbReference type="AlphaFoldDB" id="A0AAW0ATH0"/>
<organism evidence="2 3">
    <name type="scientific">Favolaschia claudopus</name>
    <dbReference type="NCBI Taxonomy" id="2862362"/>
    <lineage>
        <taxon>Eukaryota</taxon>
        <taxon>Fungi</taxon>
        <taxon>Dikarya</taxon>
        <taxon>Basidiomycota</taxon>
        <taxon>Agaricomycotina</taxon>
        <taxon>Agaricomycetes</taxon>
        <taxon>Agaricomycetidae</taxon>
        <taxon>Agaricales</taxon>
        <taxon>Marasmiineae</taxon>
        <taxon>Mycenaceae</taxon>
        <taxon>Favolaschia</taxon>
    </lineage>
</organism>
<evidence type="ECO:0000313" key="3">
    <source>
        <dbReference type="Proteomes" id="UP001362999"/>
    </source>
</evidence>
<protein>
    <submittedName>
        <fullName evidence="2">Uncharacterized protein</fullName>
    </submittedName>
</protein>
<gene>
    <name evidence="2" type="ORF">R3P38DRAFT_3561919</name>
</gene>
<evidence type="ECO:0000256" key="1">
    <source>
        <dbReference type="SAM" id="MobiDB-lite"/>
    </source>
</evidence>
<accession>A0AAW0ATH0</accession>
<reference evidence="2 3" key="1">
    <citation type="journal article" date="2024" name="J Genomics">
        <title>Draft genome sequencing and assembly of Favolaschia claudopus CIRM-BRFM 2984 isolated from oak limbs.</title>
        <authorList>
            <person name="Navarro D."/>
            <person name="Drula E."/>
            <person name="Chaduli D."/>
            <person name="Cazenave R."/>
            <person name="Ahrendt S."/>
            <person name="Wang J."/>
            <person name="Lipzen A."/>
            <person name="Daum C."/>
            <person name="Barry K."/>
            <person name="Grigoriev I.V."/>
            <person name="Favel A."/>
            <person name="Rosso M.N."/>
            <person name="Martin F."/>
        </authorList>
    </citation>
    <scope>NUCLEOTIDE SEQUENCE [LARGE SCALE GENOMIC DNA]</scope>
    <source>
        <strain evidence="2 3">CIRM-BRFM 2984</strain>
    </source>
</reference>
<proteinExistence type="predicted"/>
<comment type="caution">
    <text evidence="2">The sequence shown here is derived from an EMBL/GenBank/DDBJ whole genome shotgun (WGS) entry which is preliminary data.</text>
</comment>
<feature type="region of interest" description="Disordered" evidence="1">
    <location>
        <begin position="223"/>
        <end position="245"/>
    </location>
</feature>
<dbReference type="Proteomes" id="UP001362999">
    <property type="component" value="Unassembled WGS sequence"/>
</dbReference>
<dbReference type="EMBL" id="JAWWNJ010000049">
    <property type="protein sequence ID" value="KAK7016867.1"/>
    <property type="molecule type" value="Genomic_DNA"/>
</dbReference>
<keyword evidence="3" id="KW-1185">Reference proteome</keyword>
<evidence type="ECO:0000313" key="2">
    <source>
        <dbReference type="EMBL" id="KAK7016867.1"/>
    </source>
</evidence>
<sequence length="245" mass="26947">MRSFRFIPLLATAFSPPCLPRFPFTHKRHCDSLIPACLVCLPSPPRPPSSSLHTHPAVYIAVLCRSMLPSSFALATLCLQVPYLCTAPSSSHAALAYSRFSPPAPATLRSASMPSLGLHQHVSMRGRASIPFLFHDSSPTWPSEGGVRPSSPSSAVTVSLNPTRLDLTSLLIRPSLHLHRPHLHPFVRRHAALNRVVPTRTSFSFSLPIYLVTFTIRYARLPASSPPSRPVPSAATRLSCWPRRR</sequence>